<dbReference type="Gene3D" id="3.90.1150.10">
    <property type="entry name" value="Aspartate Aminotransferase, domain 1"/>
    <property type="match status" value="1"/>
</dbReference>
<evidence type="ECO:0000256" key="3">
    <source>
        <dbReference type="ARBA" id="ARBA00011738"/>
    </source>
</evidence>
<dbReference type="SUPFAM" id="SSF53383">
    <property type="entry name" value="PLP-dependent transferases"/>
    <property type="match status" value="1"/>
</dbReference>
<dbReference type="STRING" id="293.GCA_000988015_00694"/>
<dbReference type="EC" id="2.6.1.-" evidence="8"/>
<keyword evidence="5 8" id="KW-0808">Transferase</keyword>
<reference evidence="10 11" key="1">
    <citation type="submission" date="2017-06" db="EMBL/GenBank/DDBJ databases">
        <title>Biodegradation of gentamicin by bacterial consortia AMQD4 in synthetic medium and raw gentamicin sewage.</title>
        <authorList>
            <person name="Chang H."/>
            <person name="Feng Y."/>
            <person name="Li Z."/>
            <person name="Xue J."/>
            <person name="Cheng D."/>
        </authorList>
    </citation>
    <scope>NUCLEOTIDE SEQUENCE [LARGE SCALE GENOMIC DNA]</scope>
    <source>
        <strain evidence="10 11">BZC3</strain>
    </source>
</reference>
<protein>
    <recommendedName>
        <fullName evidence="8">Aminotransferase</fullName>
        <ecNumber evidence="8">2.6.1.-</ecNumber>
    </recommendedName>
</protein>
<dbReference type="InterPro" id="IPR050596">
    <property type="entry name" value="AspAT/PAT-like"/>
</dbReference>
<reference evidence="10 11" key="2">
    <citation type="submission" date="2017-06" db="EMBL/GenBank/DDBJ databases">
        <authorList>
            <person name="Kim H.J."/>
            <person name="Triplett B.A."/>
        </authorList>
    </citation>
    <scope>NUCLEOTIDE SEQUENCE [LARGE SCALE GENOMIC DNA]</scope>
    <source>
        <strain evidence="10 11">BZC3</strain>
    </source>
</reference>
<proteinExistence type="inferred from homology"/>
<evidence type="ECO:0000256" key="2">
    <source>
        <dbReference type="ARBA" id="ARBA00007441"/>
    </source>
</evidence>
<dbReference type="GO" id="GO:0004069">
    <property type="term" value="F:L-aspartate:2-oxoglutarate aminotransferase activity"/>
    <property type="evidence" value="ECO:0007669"/>
    <property type="project" value="UniProtKB-EC"/>
</dbReference>
<evidence type="ECO:0000256" key="6">
    <source>
        <dbReference type="ARBA" id="ARBA00022898"/>
    </source>
</evidence>
<dbReference type="GO" id="GO:0006520">
    <property type="term" value="P:amino acid metabolic process"/>
    <property type="evidence" value="ECO:0007669"/>
    <property type="project" value="InterPro"/>
</dbReference>
<dbReference type="PANTHER" id="PTHR46383:SF1">
    <property type="entry name" value="ASPARTATE AMINOTRANSFERASE"/>
    <property type="match status" value="1"/>
</dbReference>
<dbReference type="InterPro" id="IPR015424">
    <property type="entry name" value="PyrdxlP-dep_Trfase"/>
</dbReference>
<feature type="domain" description="Aminotransferase class I/classII large" evidence="9">
    <location>
        <begin position="33"/>
        <end position="393"/>
    </location>
</feature>
<comment type="catalytic activity">
    <reaction evidence="7">
        <text>L-aspartate + 2-oxoglutarate = oxaloacetate + L-glutamate</text>
        <dbReference type="Rhea" id="RHEA:21824"/>
        <dbReference type="ChEBI" id="CHEBI:16452"/>
        <dbReference type="ChEBI" id="CHEBI:16810"/>
        <dbReference type="ChEBI" id="CHEBI:29985"/>
        <dbReference type="ChEBI" id="CHEBI:29991"/>
        <dbReference type="EC" id="2.6.1.1"/>
    </reaction>
</comment>
<evidence type="ECO:0000256" key="5">
    <source>
        <dbReference type="ARBA" id="ARBA00022679"/>
    </source>
</evidence>
<comment type="similarity">
    <text evidence="2 8">Belongs to the class-I pyridoxal-phosphate-dependent aminotransferase family.</text>
</comment>
<sequence length="401" mass="43108">MSSLQSASLARVKPSATLAVTAQARELKRQGRDVIGLGAGEPDFDTPDNIKAAAIEAINRGETKYTEADGMPELKAAIVAKFARENGLTYETNQIHVASGGKPVIYNALVATLNPGDEVIVPAPYWVSYPDMVLLAGGEPVTVVGQEADGFKLRPEVLDAAITPRTKWIILNSPSNPTGAAYTRAELEALAAVLRKHPQVWILTDDMYEHLVYGDFDYVTMAQVAPDLYDRTLTCNGVSKAYAMTGWRIGYAGGPKPLIDLMRKVASQTTSNPSSISQWAAVEALNGPQDFLAPRAAAFEKRRDLVVSMLNQADGIRCPKPEGAFYVYPSIEGLIGKTAPSGVVITDDETFTAELLNAEGVAVVQGAAFGLSPYFRISYATSEAVLEEGCTRIQRFCASLK</sequence>
<dbReference type="RefSeq" id="WP_088411585.1">
    <property type="nucleotide sequence ID" value="NZ_CP021995.1"/>
</dbReference>
<dbReference type="InterPro" id="IPR004839">
    <property type="entry name" value="Aminotransferase_I/II_large"/>
</dbReference>
<dbReference type="Gene3D" id="3.40.640.10">
    <property type="entry name" value="Type I PLP-dependent aspartate aminotransferase-like (Major domain)"/>
    <property type="match status" value="1"/>
</dbReference>
<dbReference type="AlphaFoldDB" id="A0A1Z3M111"/>
<dbReference type="PROSITE" id="PS00105">
    <property type="entry name" value="AA_TRANSFER_CLASS_1"/>
    <property type="match status" value="1"/>
</dbReference>
<dbReference type="Proteomes" id="UP000197024">
    <property type="component" value="Chromosome"/>
</dbReference>
<dbReference type="EMBL" id="CP021995">
    <property type="protein sequence ID" value="ASD28133.1"/>
    <property type="molecule type" value="Genomic_DNA"/>
</dbReference>
<keyword evidence="4 8" id="KW-0032">Aminotransferase</keyword>
<accession>A0A1Z3M111</accession>
<evidence type="ECO:0000256" key="8">
    <source>
        <dbReference type="RuleBase" id="RU000481"/>
    </source>
</evidence>
<dbReference type="InterPro" id="IPR004838">
    <property type="entry name" value="NHTrfase_class1_PyrdxlP-BS"/>
</dbReference>
<name>A0A1Z3M111_BREDI</name>
<dbReference type="PANTHER" id="PTHR46383">
    <property type="entry name" value="ASPARTATE AMINOTRANSFERASE"/>
    <property type="match status" value="1"/>
</dbReference>
<evidence type="ECO:0000256" key="1">
    <source>
        <dbReference type="ARBA" id="ARBA00001933"/>
    </source>
</evidence>
<evidence type="ECO:0000256" key="7">
    <source>
        <dbReference type="ARBA" id="ARBA00049185"/>
    </source>
</evidence>
<dbReference type="InterPro" id="IPR015422">
    <property type="entry name" value="PyrdxlP-dep_Trfase_small"/>
</dbReference>
<dbReference type="CDD" id="cd00609">
    <property type="entry name" value="AAT_like"/>
    <property type="match status" value="1"/>
</dbReference>
<dbReference type="FunFam" id="3.40.640.10:FF:000033">
    <property type="entry name" value="Aspartate aminotransferase"/>
    <property type="match status" value="1"/>
</dbReference>
<evidence type="ECO:0000256" key="4">
    <source>
        <dbReference type="ARBA" id="ARBA00022576"/>
    </source>
</evidence>
<evidence type="ECO:0000259" key="9">
    <source>
        <dbReference type="Pfam" id="PF00155"/>
    </source>
</evidence>
<evidence type="ECO:0000313" key="11">
    <source>
        <dbReference type="Proteomes" id="UP000197024"/>
    </source>
</evidence>
<dbReference type="InterPro" id="IPR015421">
    <property type="entry name" value="PyrdxlP-dep_Trfase_major"/>
</dbReference>
<organism evidence="10 11">
    <name type="scientific">Brevundimonas diminuta</name>
    <name type="common">Pseudomonas diminuta</name>
    <dbReference type="NCBI Taxonomy" id="293"/>
    <lineage>
        <taxon>Bacteria</taxon>
        <taxon>Pseudomonadati</taxon>
        <taxon>Pseudomonadota</taxon>
        <taxon>Alphaproteobacteria</taxon>
        <taxon>Caulobacterales</taxon>
        <taxon>Caulobacteraceae</taxon>
        <taxon>Brevundimonas</taxon>
    </lineage>
</organism>
<evidence type="ECO:0000313" key="10">
    <source>
        <dbReference type="EMBL" id="ASD28133.1"/>
    </source>
</evidence>
<keyword evidence="6" id="KW-0663">Pyridoxal phosphate</keyword>
<dbReference type="Pfam" id="PF00155">
    <property type="entry name" value="Aminotran_1_2"/>
    <property type="match status" value="1"/>
</dbReference>
<dbReference type="GO" id="GO:0030170">
    <property type="term" value="F:pyridoxal phosphate binding"/>
    <property type="evidence" value="ECO:0007669"/>
    <property type="project" value="InterPro"/>
</dbReference>
<comment type="cofactor">
    <cofactor evidence="1 8">
        <name>pyridoxal 5'-phosphate</name>
        <dbReference type="ChEBI" id="CHEBI:597326"/>
    </cofactor>
</comment>
<gene>
    <name evidence="10" type="ORF">CD943_15250</name>
</gene>
<comment type="subunit">
    <text evidence="3">Homodimer.</text>
</comment>